<dbReference type="Proteomes" id="UP000436088">
    <property type="component" value="Unassembled WGS sequence"/>
</dbReference>
<dbReference type="AlphaFoldDB" id="A0A6A3BZP1"/>
<dbReference type="EMBL" id="VEPZ02000569">
    <property type="protein sequence ID" value="KAE8722280.1"/>
    <property type="molecule type" value="Genomic_DNA"/>
</dbReference>
<sequence>MRARLERERKVNLRVIQSLIASRFAATEMEEQIRRIRQEMELQFQDNILDDLWVRDCLFEVENDPRIRNILGLNRARITFLANSFGTLSISRFLRHSKLPMFVGTSCISGLALFQVSPSKKSNQAASLVVRAGKDVEGMEEETLIPVQELRFLSLPKYAMHTALKNTAIDPYALVGVDIEMINMINLMWTALQLLTEVIAQPCPLKTSFPLVERSPPMDIPYVDRIGRLFYIEALGPFLEINVANYEHKQGKIACKILQH</sequence>
<gene>
    <name evidence="1" type="ORF">F3Y22_tig00014213pilonHSYRG00103</name>
</gene>
<accession>A0A6A3BZP1</accession>
<protein>
    <submittedName>
        <fullName evidence="1">Uncharacterized protein</fullName>
    </submittedName>
</protein>
<keyword evidence="2" id="KW-1185">Reference proteome</keyword>
<evidence type="ECO:0000313" key="1">
    <source>
        <dbReference type="EMBL" id="KAE8722280.1"/>
    </source>
</evidence>
<reference evidence="1" key="1">
    <citation type="submission" date="2019-09" db="EMBL/GenBank/DDBJ databases">
        <title>Draft genome information of white flower Hibiscus syriacus.</title>
        <authorList>
            <person name="Kim Y.-M."/>
        </authorList>
    </citation>
    <scope>NUCLEOTIDE SEQUENCE [LARGE SCALE GENOMIC DNA]</scope>
    <source>
        <strain evidence="1">YM2019G1</strain>
    </source>
</reference>
<evidence type="ECO:0000313" key="2">
    <source>
        <dbReference type="Proteomes" id="UP000436088"/>
    </source>
</evidence>
<comment type="caution">
    <text evidence="1">The sequence shown here is derived from an EMBL/GenBank/DDBJ whole genome shotgun (WGS) entry which is preliminary data.</text>
</comment>
<proteinExistence type="predicted"/>
<organism evidence="1 2">
    <name type="scientific">Hibiscus syriacus</name>
    <name type="common">Rose of Sharon</name>
    <dbReference type="NCBI Taxonomy" id="106335"/>
    <lineage>
        <taxon>Eukaryota</taxon>
        <taxon>Viridiplantae</taxon>
        <taxon>Streptophyta</taxon>
        <taxon>Embryophyta</taxon>
        <taxon>Tracheophyta</taxon>
        <taxon>Spermatophyta</taxon>
        <taxon>Magnoliopsida</taxon>
        <taxon>eudicotyledons</taxon>
        <taxon>Gunneridae</taxon>
        <taxon>Pentapetalae</taxon>
        <taxon>rosids</taxon>
        <taxon>malvids</taxon>
        <taxon>Malvales</taxon>
        <taxon>Malvaceae</taxon>
        <taxon>Malvoideae</taxon>
        <taxon>Hibiscus</taxon>
    </lineage>
</organism>
<name>A0A6A3BZP1_HIBSY</name>